<evidence type="ECO:0000256" key="1">
    <source>
        <dbReference type="SAM" id="Phobius"/>
    </source>
</evidence>
<name>A0A2A2HCZ5_9EURY</name>
<dbReference type="InterPro" id="IPR019216">
    <property type="entry name" value="DUF2116_treble_clef"/>
</dbReference>
<dbReference type="PIRSF" id="PIRSF004990">
    <property type="entry name" value="UCP004990"/>
    <property type="match status" value="1"/>
</dbReference>
<reference evidence="2 4" key="2">
    <citation type="journal article" date="2017" name="BMC Genomics">
        <title>Genomic analysis of methanogenic archaea reveals a shift towards energy conservation.</title>
        <authorList>
            <person name="Gilmore S.P."/>
            <person name="Henske J.K."/>
            <person name="Sexton J.A."/>
            <person name="Solomon K.V."/>
            <person name="Seppala S."/>
            <person name="Yoo J.I."/>
            <person name="Huyett L.M."/>
            <person name="Pressman A."/>
            <person name="Cogan J.Z."/>
            <person name="Kivenson V."/>
            <person name="Peng X."/>
            <person name="Tan Y."/>
            <person name="Valentine D.L."/>
            <person name="O'Malley M.A."/>
        </authorList>
    </citation>
    <scope>NUCLEOTIDE SEQUENCE [LARGE SCALE GENOMIC DNA]</scope>
    <source>
        <strain evidence="2 4">1R-7</strain>
    </source>
</reference>
<organism evidence="2 4">
    <name type="scientific">Methanosphaera cuniculi</name>
    <dbReference type="NCBI Taxonomy" id="1077256"/>
    <lineage>
        <taxon>Archaea</taxon>
        <taxon>Methanobacteriati</taxon>
        <taxon>Methanobacteriota</taxon>
        <taxon>Methanomada group</taxon>
        <taxon>Methanobacteria</taxon>
        <taxon>Methanobacteriales</taxon>
        <taxon>Methanobacteriaceae</taxon>
        <taxon>Methanosphaera</taxon>
    </lineage>
</organism>
<evidence type="ECO:0000313" key="4">
    <source>
        <dbReference type="Proteomes" id="UP000217528"/>
    </source>
</evidence>
<proteinExistence type="predicted"/>
<gene>
    <name evidence="2" type="ORF">ASJ82_05580</name>
    <name evidence="3" type="ORF">MSCUN_00510</name>
</gene>
<feature type="transmembrane region" description="Helical" evidence="1">
    <location>
        <begin position="44"/>
        <end position="62"/>
    </location>
</feature>
<dbReference type="AlphaFoldDB" id="A0A2A2HCZ5"/>
<evidence type="ECO:0000313" key="3">
    <source>
        <dbReference type="EMBL" id="PWL09076.1"/>
    </source>
</evidence>
<keyword evidence="1" id="KW-0812">Transmembrane</keyword>
<keyword evidence="1" id="KW-1133">Transmembrane helix</keyword>
<protein>
    <recommendedName>
        <fullName evidence="6">DUF2116 family Zn-ribbon domain-containing protein</fullName>
    </recommendedName>
</protein>
<accession>A0A2A2HCZ5</accession>
<keyword evidence="4" id="KW-1185">Reference proteome</keyword>
<dbReference type="EMBL" id="LWMS01000001">
    <property type="protein sequence ID" value="PWL09076.1"/>
    <property type="molecule type" value="Genomic_DNA"/>
</dbReference>
<evidence type="ECO:0000313" key="5">
    <source>
        <dbReference type="Proteomes" id="UP000246004"/>
    </source>
</evidence>
<dbReference type="RefSeq" id="WP_095608812.1">
    <property type="nucleotide sequence ID" value="NZ_CAUHCB010000012.1"/>
</dbReference>
<comment type="caution">
    <text evidence="2">The sequence shown here is derived from an EMBL/GenBank/DDBJ whole genome shotgun (WGS) entry which is preliminary data.</text>
</comment>
<dbReference type="OrthoDB" id="53264at2157"/>
<keyword evidence="1" id="KW-0472">Membrane</keyword>
<evidence type="ECO:0008006" key="6">
    <source>
        <dbReference type="Google" id="ProtNLM"/>
    </source>
</evidence>
<dbReference type="Pfam" id="PF09889">
    <property type="entry name" value="DUF2116"/>
    <property type="match status" value="1"/>
</dbReference>
<dbReference type="EMBL" id="LMVN01000021">
    <property type="protein sequence ID" value="PAV07146.1"/>
    <property type="molecule type" value="Genomic_DNA"/>
</dbReference>
<dbReference type="Proteomes" id="UP000217528">
    <property type="component" value="Unassembled WGS sequence"/>
</dbReference>
<dbReference type="Proteomes" id="UP000246004">
    <property type="component" value="Unassembled WGS sequence"/>
</dbReference>
<sequence length="64" mass="7560">MAIEAHRHCAICGKPIPMDESFCSDKCEEQYQARQKAMMKQRRILLIVIAVFVIIWFIMMVMKK</sequence>
<evidence type="ECO:0000313" key="2">
    <source>
        <dbReference type="EMBL" id="PAV07146.1"/>
    </source>
</evidence>
<reference evidence="3 5" key="1">
    <citation type="submission" date="2016-04" db="EMBL/GenBank/DDBJ databases">
        <title>Genome sequence of Methanosphaera cuniculi DSM 4103.</title>
        <authorList>
            <person name="Poehlein A."/>
            <person name="Seedorf H."/>
            <person name="Daniel R."/>
        </authorList>
    </citation>
    <scope>NUCLEOTIDE SEQUENCE [LARGE SCALE GENOMIC DNA]</scope>
    <source>
        <strain evidence="3 5">DSM 4103</strain>
    </source>
</reference>